<name>A0A1G7SW29_9PSED</name>
<dbReference type="EMBL" id="FNCO01000001">
    <property type="protein sequence ID" value="SDG27255.1"/>
    <property type="molecule type" value="Genomic_DNA"/>
</dbReference>
<keyword evidence="2" id="KW-1185">Reference proteome</keyword>
<evidence type="ECO:0008006" key="3">
    <source>
        <dbReference type="Google" id="ProtNLM"/>
    </source>
</evidence>
<dbReference type="OrthoDB" id="7013311at2"/>
<dbReference type="STRING" id="89065.SAMN05216605_101582"/>
<organism evidence="1 2">
    <name type="scientific">Pseudomonas abietaniphila</name>
    <dbReference type="NCBI Taxonomy" id="89065"/>
    <lineage>
        <taxon>Bacteria</taxon>
        <taxon>Pseudomonadati</taxon>
        <taxon>Pseudomonadota</taxon>
        <taxon>Gammaproteobacteria</taxon>
        <taxon>Pseudomonadales</taxon>
        <taxon>Pseudomonadaceae</taxon>
        <taxon>Pseudomonas</taxon>
    </lineage>
</organism>
<evidence type="ECO:0000313" key="1">
    <source>
        <dbReference type="EMBL" id="SDG27255.1"/>
    </source>
</evidence>
<proteinExistence type="predicted"/>
<reference evidence="2" key="1">
    <citation type="submission" date="2016-10" db="EMBL/GenBank/DDBJ databases">
        <authorList>
            <person name="Varghese N."/>
            <person name="Submissions S."/>
        </authorList>
    </citation>
    <scope>NUCLEOTIDE SEQUENCE [LARGE SCALE GENOMIC DNA]</scope>
    <source>
        <strain evidence="2">ATCC 700689</strain>
    </source>
</reference>
<dbReference type="Proteomes" id="UP000182894">
    <property type="component" value="Unassembled WGS sequence"/>
</dbReference>
<sequence length="180" mass="20216">MHATEARWIQWWCAPWEWAHPAWKTRFLALNGLPEDDRIDAPHGRHNAFLHSAHVEPGQPPAPVDAVLQWLALTADQQQQALHLAARICLTSVGDANAPSVASAHEGWCRAVAKALRPGAWLDPTLDDPRLLLAAWVGEHCWSRLRLSWPPHAVQPATTNMPSNKLQTLWQSVLWRVMTP</sequence>
<protein>
    <recommendedName>
        <fullName evidence="3">Type III secretion protein</fullName>
    </recommendedName>
</protein>
<dbReference type="AlphaFoldDB" id="A0A1G7SW29"/>
<accession>A0A1G7SW29</accession>
<evidence type="ECO:0000313" key="2">
    <source>
        <dbReference type="Proteomes" id="UP000182894"/>
    </source>
</evidence>
<dbReference type="RefSeq" id="WP_074749995.1">
    <property type="nucleotide sequence ID" value="NZ_FNCO01000001.1"/>
</dbReference>
<gene>
    <name evidence="1" type="ORF">SAMN05216605_101582</name>
</gene>